<evidence type="ECO:0000313" key="2">
    <source>
        <dbReference type="Proteomes" id="UP000178187"/>
    </source>
</evidence>
<dbReference type="Proteomes" id="UP000178187">
    <property type="component" value="Unassembled WGS sequence"/>
</dbReference>
<gene>
    <name evidence="1" type="ORF">A3G33_01705</name>
</gene>
<sequence>MMCESVIIFMKSNLASFFYGEFGVRLIIFNVKHIKLIDDILFRVSVYRFEVIIYLFFCHSRESGNPESMDAR</sequence>
<organism evidence="1 2">
    <name type="scientific">Candidatus Danuiimicrobium aquiferis</name>
    <dbReference type="NCBI Taxonomy" id="1801832"/>
    <lineage>
        <taxon>Bacteria</taxon>
        <taxon>Pseudomonadati</taxon>
        <taxon>Candidatus Omnitrophota</taxon>
        <taxon>Candidatus Danuiimicrobium</taxon>
    </lineage>
</organism>
<evidence type="ECO:0000313" key="1">
    <source>
        <dbReference type="EMBL" id="OGW96830.1"/>
    </source>
</evidence>
<dbReference type="AlphaFoldDB" id="A0A1G1KVC4"/>
<name>A0A1G1KVC4_9BACT</name>
<proteinExistence type="predicted"/>
<protein>
    <submittedName>
        <fullName evidence="1">Uncharacterized protein</fullName>
    </submittedName>
</protein>
<dbReference type="EMBL" id="MHFR01000048">
    <property type="protein sequence ID" value="OGW96830.1"/>
    <property type="molecule type" value="Genomic_DNA"/>
</dbReference>
<comment type="caution">
    <text evidence="1">The sequence shown here is derived from an EMBL/GenBank/DDBJ whole genome shotgun (WGS) entry which is preliminary data.</text>
</comment>
<accession>A0A1G1KVC4</accession>
<reference evidence="1 2" key="1">
    <citation type="journal article" date="2016" name="Nat. Commun.">
        <title>Thousands of microbial genomes shed light on interconnected biogeochemical processes in an aquifer system.</title>
        <authorList>
            <person name="Anantharaman K."/>
            <person name="Brown C.T."/>
            <person name="Hug L.A."/>
            <person name="Sharon I."/>
            <person name="Castelle C.J."/>
            <person name="Probst A.J."/>
            <person name="Thomas B.C."/>
            <person name="Singh A."/>
            <person name="Wilkins M.J."/>
            <person name="Karaoz U."/>
            <person name="Brodie E.L."/>
            <person name="Williams K.H."/>
            <person name="Hubbard S.S."/>
            <person name="Banfield J.F."/>
        </authorList>
    </citation>
    <scope>NUCLEOTIDE SEQUENCE [LARGE SCALE GENOMIC DNA]</scope>
</reference>